<dbReference type="Proteomes" id="UP001165960">
    <property type="component" value="Unassembled WGS sequence"/>
</dbReference>
<comment type="caution">
    <text evidence="1">The sequence shown here is derived from an EMBL/GenBank/DDBJ whole genome shotgun (WGS) entry which is preliminary data.</text>
</comment>
<name>A0ACC2SGM6_9FUNG</name>
<evidence type="ECO:0000313" key="1">
    <source>
        <dbReference type="EMBL" id="KAJ9061478.1"/>
    </source>
</evidence>
<dbReference type="EMBL" id="QTSX02005065">
    <property type="protein sequence ID" value="KAJ9061478.1"/>
    <property type="molecule type" value="Genomic_DNA"/>
</dbReference>
<evidence type="ECO:0000313" key="2">
    <source>
        <dbReference type="Proteomes" id="UP001165960"/>
    </source>
</evidence>
<keyword evidence="2" id="KW-1185">Reference proteome</keyword>
<protein>
    <submittedName>
        <fullName evidence="1">Uncharacterized protein</fullName>
    </submittedName>
</protein>
<proteinExistence type="predicted"/>
<sequence length="257" mass="28597">MGDQLNLLSVSKAAKLLSQTRNTLQERERCLVVGIDPSTYNSVIASNLVTLRSHLQSLKAQLNSIETDSSYSEEQVRKEEDKVIRFSKALDAIAYQFNDGKISPDSPILDPTASPSQVSLSLKPLGASSHRPSVPETASPSGDEGPLSPYSHLVNSQILEMQRQTFEDQDRNLDMLSQSLGRQREIGVIIGQELEQHVMLLDETSNAVDMTEARLNQAQSRLHRIDRKSKQCKLCGALVVLFIVLLVLLAIIRFFRL</sequence>
<reference evidence="1" key="1">
    <citation type="submission" date="2022-04" db="EMBL/GenBank/DDBJ databases">
        <title>Genome of the entomopathogenic fungus Entomophthora muscae.</title>
        <authorList>
            <person name="Elya C."/>
            <person name="Lovett B.R."/>
            <person name="Lee E."/>
            <person name="Macias A.M."/>
            <person name="Hajek A.E."/>
            <person name="De Bivort B.L."/>
            <person name="Kasson M.T."/>
            <person name="De Fine Licht H.H."/>
            <person name="Stajich J.E."/>
        </authorList>
    </citation>
    <scope>NUCLEOTIDE SEQUENCE</scope>
    <source>
        <strain evidence="1">Berkeley</strain>
    </source>
</reference>
<accession>A0ACC2SGM6</accession>
<gene>
    <name evidence="1" type="ORF">DSO57_1020330</name>
</gene>
<organism evidence="1 2">
    <name type="scientific">Entomophthora muscae</name>
    <dbReference type="NCBI Taxonomy" id="34485"/>
    <lineage>
        <taxon>Eukaryota</taxon>
        <taxon>Fungi</taxon>
        <taxon>Fungi incertae sedis</taxon>
        <taxon>Zoopagomycota</taxon>
        <taxon>Entomophthoromycotina</taxon>
        <taxon>Entomophthoromycetes</taxon>
        <taxon>Entomophthorales</taxon>
        <taxon>Entomophthoraceae</taxon>
        <taxon>Entomophthora</taxon>
    </lineage>
</organism>